<dbReference type="CDD" id="cd07023">
    <property type="entry name" value="S49_Sppa_N_C"/>
    <property type="match status" value="1"/>
</dbReference>
<organism evidence="9 10">
    <name type="scientific">Phenylobacterium haematophilum</name>
    <dbReference type="NCBI Taxonomy" id="98513"/>
    <lineage>
        <taxon>Bacteria</taxon>
        <taxon>Pseudomonadati</taxon>
        <taxon>Pseudomonadota</taxon>
        <taxon>Alphaproteobacteria</taxon>
        <taxon>Caulobacterales</taxon>
        <taxon>Caulobacteraceae</taxon>
        <taxon>Phenylobacterium</taxon>
    </lineage>
</organism>
<name>A0A840A3C9_9CAUL</name>
<dbReference type="InterPro" id="IPR047217">
    <property type="entry name" value="S49_SppA_67K_type_N"/>
</dbReference>
<keyword evidence="4 9" id="KW-0378">Hydrolase</keyword>
<dbReference type="NCBIfam" id="TIGR00706">
    <property type="entry name" value="SppA_dom"/>
    <property type="match status" value="1"/>
</dbReference>
<keyword evidence="10" id="KW-1185">Reference proteome</keyword>
<feature type="active site" description="Nucleophile" evidence="7">
    <location>
        <position position="385"/>
    </location>
</feature>
<dbReference type="CDD" id="cd07018">
    <property type="entry name" value="S49_SppA_67K_type"/>
    <property type="match status" value="1"/>
</dbReference>
<keyword evidence="5" id="KW-0720">Serine protease</keyword>
<dbReference type="InterPro" id="IPR047272">
    <property type="entry name" value="S49_SppA_C"/>
</dbReference>
<evidence type="ECO:0000256" key="6">
    <source>
        <dbReference type="ARBA" id="ARBA00023136"/>
    </source>
</evidence>
<comment type="caution">
    <text evidence="9">The sequence shown here is derived from an EMBL/GenBank/DDBJ whole genome shotgun (WGS) entry which is preliminary data.</text>
</comment>
<dbReference type="SUPFAM" id="SSF52096">
    <property type="entry name" value="ClpP/crotonase"/>
    <property type="match status" value="2"/>
</dbReference>
<dbReference type="PANTHER" id="PTHR33209:SF1">
    <property type="entry name" value="PEPTIDASE S49 DOMAIN-CONTAINING PROTEIN"/>
    <property type="match status" value="1"/>
</dbReference>
<evidence type="ECO:0000256" key="7">
    <source>
        <dbReference type="PIRSR" id="PIRSR001217-1"/>
    </source>
</evidence>
<feature type="domain" description="Peptidase S49" evidence="8">
    <location>
        <begin position="368"/>
        <end position="520"/>
    </location>
</feature>
<accession>A0A840A3C9</accession>
<dbReference type="InterPro" id="IPR002142">
    <property type="entry name" value="Peptidase_S49"/>
</dbReference>
<dbReference type="GO" id="GO:0016020">
    <property type="term" value="C:membrane"/>
    <property type="evidence" value="ECO:0007669"/>
    <property type="project" value="UniProtKB-SubCell"/>
</dbReference>
<evidence type="ECO:0000256" key="1">
    <source>
        <dbReference type="ARBA" id="ARBA00004370"/>
    </source>
</evidence>
<keyword evidence="6" id="KW-0472">Membrane</keyword>
<evidence type="ECO:0000256" key="2">
    <source>
        <dbReference type="ARBA" id="ARBA00008683"/>
    </source>
</evidence>
<dbReference type="Proteomes" id="UP000530564">
    <property type="component" value="Unassembled WGS sequence"/>
</dbReference>
<dbReference type="PANTHER" id="PTHR33209">
    <property type="entry name" value="PROTEASE 4"/>
    <property type="match status" value="1"/>
</dbReference>
<proteinExistence type="inferred from homology"/>
<dbReference type="AlphaFoldDB" id="A0A840A3C9"/>
<dbReference type="InterPro" id="IPR029045">
    <property type="entry name" value="ClpP/crotonase-like_dom_sf"/>
</dbReference>
<comment type="subcellular location">
    <subcellularLocation>
        <location evidence="1">Membrane</location>
    </subcellularLocation>
</comment>
<protein>
    <submittedName>
        <fullName evidence="9">Protease-4</fullName>
        <ecNumber evidence="9">3.4.21.-</ecNumber>
    </submittedName>
</protein>
<dbReference type="InterPro" id="IPR004634">
    <property type="entry name" value="Pept_S49_pIV"/>
</dbReference>
<feature type="active site" description="Proton donor/acceptor" evidence="7">
    <location>
        <position position="188"/>
    </location>
</feature>
<sequence>MKQFLLTMAGVFAGLVLFLIGVPFLLIVMAAGAAKPAPTPAHTVLALDLRDPLTDQDPVNPFASIGRRSMSVMSVIETLDRAGKDGKVKAVLVRLPEGGMPPAAADEIRLALKKFRASGKPVFAHSQGLYPSGVITSTYMLGAAADEFWMQPGASLQATGLASEDVFFKRFFDKYGVKADYEQRYEFKNAVNPYLYSDYTAPHREAQLSWMGSVYGSTLVNAATDRKQTPQVLRTNLEAGPYIAEDALRLKLIDKVGQVKDIESAVLAKAGKGAELVEFEKYMRSSRERVPRPGPAIAIVEGEGAIVTGHDGTANPFSSSSAMYSDDIAEALYDAIEDKDVKAIVFRVSSPGGSDTASEQILAAVRAAKAAKKPVVVSMGTYAASGGYWVSSEASAIVAHPTTLTGSIGVFGGKFALGPALEKFGVDIRQIGVGGEYAGAFGMGGEMNQAQRAAFSGWMDRIYGNFIDRVAEGRKLPPERVREIAKGRVWTGAQAREIGLVDEVGGFYQAVDKAKSLAGIQGDVRLKRMTTQVSPFEALEGALGVSANSARTLAAAAWIFGDPRAKGLLDEMAQERMRSQGAMVLSPTPVK</sequence>
<dbReference type="EC" id="3.4.21.-" evidence="9"/>
<dbReference type="Pfam" id="PF01343">
    <property type="entry name" value="Peptidase_S49"/>
    <property type="match status" value="2"/>
</dbReference>
<feature type="domain" description="Peptidase S49" evidence="8">
    <location>
        <begin position="115"/>
        <end position="264"/>
    </location>
</feature>
<dbReference type="RefSeq" id="WP_183774717.1">
    <property type="nucleotide sequence ID" value="NZ_JACIDK010000004.1"/>
</dbReference>
<reference evidence="9 10" key="1">
    <citation type="submission" date="2020-08" db="EMBL/GenBank/DDBJ databases">
        <title>Genomic Encyclopedia of Type Strains, Phase IV (KMG-IV): sequencing the most valuable type-strain genomes for metagenomic binning, comparative biology and taxonomic classification.</title>
        <authorList>
            <person name="Goeker M."/>
        </authorList>
    </citation>
    <scope>NUCLEOTIDE SEQUENCE [LARGE SCALE GENOMIC DNA]</scope>
    <source>
        <strain evidence="9 10">DSM 21793</strain>
    </source>
</reference>
<dbReference type="GO" id="GO:0008236">
    <property type="term" value="F:serine-type peptidase activity"/>
    <property type="evidence" value="ECO:0007669"/>
    <property type="project" value="UniProtKB-KW"/>
</dbReference>
<dbReference type="EMBL" id="JACIDK010000004">
    <property type="protein sequence ID" value="MBB3892459.1"/>
    <property type="molecule type" value="Genomic_DNA"/>
</dbReference>
<dbReference type="PIRSF" id="PIRSF001217">
    <property type="entry name" value="Protease_4_SppA"/>
    <property type="match status" value="1"/>
</dbReference>
<evidence type="ECO:0000259" key="8">
    <source>
        <dbReference type="Pfam" id="PF01343"/>
    </source>
</evidence>
<gene>
    <name evidence="9" type="ORF">GGQ61_003192</name>
</gene>
<evidence type="ECO:0000313" key="10">
    <source>
        <dbReference type="Proteomes" id="UP000530564"/>
    </source>
</evidence>
<evidence type="ECO:0000313" key="9">
    <source>
        <dbReference type="EMBL" id="MBB3892459.1"/>
    </source>
</evidence>
<evidence type="ECO:0000256" key="5">
    <source>
        <dbReference type="ARBA" id="ARBA00022825"/>
    </source>
</evidence>
<keyword evidence="3 9" id="KW-0645">Protease</keyword>
<dbReference type="Gene3D" id="3.90.226.10">
    <property type="entry name" value="2-enoyl-CoA Hydratase, Chain A, domain 1"/>
    <property type="match status" value="3"/>
</dbReference>
<evidence type="ECO:0000256" key="3">
    <source>
        <dbReference type="ARBA" id="ARBA00022670"/>
    </source>
</evidence>
<dbReference type="GO" id="GO:0006465">
    <property type="term" value="P:signal peptide processing"/>
    <property type="evidence" value="ECO:0007669"/>
    <property type="project" value="InterPro"/>
</dbReference>
<comment type="similarity">
    <text evidence="2">Belongs to the peptidase S49 family.</text>
</comment>
<evidence type="ECO:0000256" key="4">
    <source>
        <dbReference type="ARBA" id="ARBA00022801"/>
    </source>
</evidence>
<dbReference type="InterPro" id="IPR004635">
    <property type="entry name" value="Pept_S49_SppA"/>
</dbReference>